<proteinExistence type="predicted"/>
<evidence type="ECO:0000259" key="2">
    <source>
        <dbReference type="Pfam" id="PF25000"/>
    </source>
</evidence>
<dbReference type="Pfam" id="PF25000">
    <property type="entry name" value="DUF7779"/>
    <property type="match status" value="1"/>
</dbReference>
<dbReference type="InterPro" id="IPR027417">
    <property type="entry name" value="P-loop_NTPase"/>
</dbReference>
<keyword evidence="4" id="KW-1185">Reference proteome</keyword>
<dbReference type="InterPro" id="IPR056681">
    <property type="entry name" value="DUF7779"/>
</dbReference>
<dbReference type="EMBL" id="JBHMCE010000008">
    <property type="protein sequence ID" value="MFB9530339.1"/>
    <property type="molecule type" value="Genomic_DNA"/>
</dbReference>
<comment type="caution">
    <text evidence="3">The sequence shown here is derived from an EMBL/GenBank/DDBJ whole genome shotgun (WGS) entry which is preliminary data.</text>
</comment>
<dbReference type="RefSeq" id="WP_346124783.1">
    <property type="nucleotide sequence ID" value="NZ_BAAAXC010000015.1"/>
</dbReference>
<dbReference type="Gene3D" id="3.40.50.300">
    <property type="entry name" value="P-loop containing nucleotide triphosphate hydrolases"/>
    <property type="match status" value="1"/>
</dbReference>
<organism evidence="3 4">
    <name type="scientific">Nonomuraea roseola</name>
    <dbReference type="NCBI Taxonomy" id="46179"/>
    <lineage>
        <taxon>Bacteria</taxon>
        <taxon>Bacillati</taxon>
        <taxon>Actinomycetota</taxon>
        <taxon>Actinomycetes</taxon>
        <taxon>Streptosporangiales</taxon>
        <taxon>Streptosporangiaceae</taxon>
        <taxon>Nonomuraea</taxon>
    </lineage>
</organism>
<feature type="transmembrane region" description="Helical" evidence="1">
    <location>
        <begin position="37"/>
        <end position="56"/>
    </location>
</feature>
<dbReference type="SUPFAM" id="SSF52540">
    <property type="entry name" value="P-loop containing nucleoside triphosphate hydrolases"/>
    <property type="match status" value="1"/>
</dbReference>
<evidence type="ECO:0000256" key="1">
    <source>
        <dbReference type="SAM" id="Phobius"/>
    </source>
</evidence>
<sequence length="527" mass="55843">MLAWSAALVTLVGGAAGFFLADPLYLPGELLEVLDKRASVISMVAGLLFGGVGVWLQLRLPAPSSPPVAASSTGSGSPAVGMMSGGMLVGQVALHVPPLRAPSWSVHLMPRPLQLAGRDEALAGLHDRLSAALTLPWVVAVHGLGGVGKTSLVTEYGHRYLHEYQLAWHLPAEEPTLLSAAFADLAAQLGARHQADAADPVHQVHAALAAYPGRWLLIFDNAPDADAVQAFLPPAGSGHVLITSRSGSWPLQRGMELPTLDPEPATAFLLQRSGHDDTPAVAAVVTELGALPLALDQAGAYMAETGTDPGGYLTLLTRHRTDLLAEGKPRGYAEKVTSTWHMAFQQLDDTNPQAIALLRLLACYAPEDIPYQLLLDDLDVDALVHLGTGKGAKKQLGLLPTGRLQVNTAVTALRRYCLISRPQNGLVSVHRLVQAVTLDRVTSGQRTAWAAAADSILQQALPGTPRAPGAWPGYRLLLPHALTVLPPGSDALLEISTYLGAAGDFRTARTLGRQLCDHRAKHREQDD</sequence>
<protein>
    <submittedName>
        <fullName evidence="3">FxSxx-COOH system tetratricopeptide repeat protein</fullName>
    </submittedName>
</protein>
<keyword evidence="1" id="KW-0812">Transmembrane</keyword>
<evidence type="ECO:0000313" key="3">
    <source>
        <dbReference type="EMBL" id="MFB9530339.1"/>
    </source>
</evidence>
<dbReference type="PRINTS" id="PR00364">
    <property type="entry name" value="DISEASERSIST"/>
</dbReference>
<dbReference type="NCBIfam" id="NF040586">
    <property type="entry name" value="FxSxx_TPR"/>
    <property type="match status" value="1"/>
</dbReference>
<evidence type="ECO:0000313" key="4">
    <source>
        <dbReference type="Proteomes" id="UP001589646"/>
    </source>
</evidence>
<accession>A0ABV5Q536</accession>
<gene>
    <name evidence="3" type="primary">fxsT</name>
    <name evidence="3" type="ORF">ACFFRN_27390</name>
</gene>
<name>A0ABV5Q536_9ACTN</name>
<reference evidence="3 4" key="1">
    <citation type="submission" date="2024-09" db="EMBL/GenBank/DDBJ databases">
        <authorList>
            <person name="Sun Q."/>
            <person name="Mori K."/>
        </authorList>
    </citation>
    <scope>NUCLEOTIDE SEQUENCE [LARGE SCALE GENOMIC DNA]</scope>
    <source>
        <strain evidence="3 4">JCM 3323</strain>
    </source>
</reference>
<dbReference type="PANTHER" id="PTHR35205">
    <property type="entry name" value="NB-ARC AND TPR DOMAIN PROTEIN"/>
    <property type="match status" value="1"/>
</dbReference>
<dbReference type="PANTHER" id="PTHR35205:SF1">
    <property type="entry name" value="ZU5 DOMAIN-CONTAINING PROTEIN"/>
    <property type="match status" value="1"/>
</dbReference>
<feature type="domain" description="DUF7779" evidence="2">
    <location>
        <begin position="347"/>
        <end position="444"/>
    </location>
</feature>
<keyword evidence="1" id="KW-0472">Membrane</keyword>
<dbReference type="Proteomes" id="UP001589646">
    <property type="component" value="Unassembled WGS sequence"/>
</dbReference>
<keyword evidence="1" id="KW-1133">Transmembrane helix</keyword>